<evidence type="ECO:0000313" key="1">
    <source>
        <dbReference type="EMBL" id="KII68515.1"/>
    </source>
</evidence>
<dbReference type="EMBL" id="JWZT01002840">
    <property type="protein sequence ID" value="KII68515.1"/>
    <property type="molecule type" value="Genomic_DNA"/>
</dbReference>
<evidence type="ECO:0000313" key="2">
    <source>
        <dbReference type="Proteomes" id="UP000031668"/>
    </source>
</evidence>
<comment type="caution">
    <text evidence="1">The sequence shown here is derived from an EMBL/GenBank/DDBJ whole genome shotgun (WGS) entry which is preliminary data.</text>
</comment>
<keyword evidence="2" id="KW-1185">Reference proteome</keyword>
<dbReference type="Proteomes" id="UP000031668">
    <property type="component" value="Unassembled WGS sequence"/>
</dbReference>
<gene>
    <name evidence="1" type="ORF">RF11_05424</name>
</gene>
<reference evidence="1 2" key="1">
    <citation type="journal article" date="2014" name="Genome Biol. Evol.">
        <title>The genome of the myxosporean Thelohanellus kitauei shows adaptations to nutrient acquisition within its fish host.</title>
        <authorList>
            <person name="Yang Y."/>
            <person name="Xiong J."/>
            <person name="Zhou Z."/>
            <person name="Huo F."/>
            <person name="Miao W."/>
            <person name="Ran C."/>
            <person name="Liu Y."/>
            <person name="Zhang J."/>
            <person name="Feng J."/>
            <person name="Wang M."/>
            <person name="Wang M."/>
            <person name="Wang L."/>
            <person name="Yao B."/>
        </authorList>
    </citation>
    <scope>NUCLEOTIDE SEQUENCE [LARGE SCALE GENOMIC DNA]</scope>
    <source>
        <strain evidence="1">Wuqing</strain>
    </source>
</reference>
<organism evidence="1 2">
    <name type="scientific">Thelohanellus kitauei</name>
    <name type="common">Myxosporean</name>
    <dbReference type="NCBI Taxonomy" id="669202"/>
    <lineage>
        <taxon>Eukaryota</taxon>
        <taxon>Metazoa</taxon>
        <taxon>Cnidaria</taxon>
        <taxon>Myxozoa</taxon>
        <taxon>Myxosporea</taxon>
        <taxon>Bivalvulida</taxon>
        <taxon>Platysporina</taxon>
        <taxon>Myxobolidae</taxon>
        <taxon>Thelohanellus</taxon>
    </lineage>
</organism>
<name>A0A0C2MWI2_THEKT</name>
<sequence>MNNNMNKSDKIWRYINRFLHNDVQINYVHKLSVTDDWMSNKLDEANFKDIEETLSLPNSNILKKPFINTNNLHIMRKVIVRSDDILIKKFHLEWFTKISTFCMTIVDIHRVYLYVSSWLSSTARGSGFYVFFSRKLVL</sequence>
<accession>A0A0C2MWI2</accession>
<proteinExistence type="predicted"/>
<dbReference type="AlphaFoldDB" id="A0A0C2MWI2"/>
<protein>
    <submittedName>
        <fullName evidence="1">Uncharacterized protein</fullName>
    </submittedName>
</protein>